<dbReference type="GO" id="GO:0016020">
    <property type="term" value="C:membrane"/>
    <property type="evidence" value="ECO:0007669"/>
    <property type="project" value="TreeGrafter"/>
</dbReference>
<keyword evidence="4" id="KW-0808">Transferase</keyword>
<comment type="caution">
    <text evidence="4">The sequence shown here is derived from an EMBL/GenBank/DDBJ whole genome shotgun (WGS) entry which is preliminary data.</text>
</comment>
<keyword evidence="2" id="KW-0472">Membrane</keyword>
<dbReference type="InterPro" id="IPR002656">
    <property type="entry name" value="Acyl_transf_3_dom"/>
</dbReference>
<proteinExistence type="predicted"/>
<dbReference type="EMBL" id="RWIU01000007">
    <property type="protein sequence ID" value="RSK40808.1"/>
    <property type="molecule type" value="Genomic_DNA"/>
</dbReference>
<feature type="transmembrane region" description="Helical" evidence="2">
    <location>
        <begin position="345"/>
        <end position="368"/>
    </location>
</feature>
<evidence type="ECO:0000313" key="5">
    <source>
        <dbReference type="Proteomes" id="UP000270291"/>
    </source>
</evidence>
<dbReference type="AlphaFoldDB" id="A0A428K308"/>
<feature type="transmembrane region" description="Helical" evidence="2">
    <location>
        <begin position="311"/>
        <end position="333"/>
    </location>
</feature>
<feature type="region of interest" description="Disordered" evidence="1">
    <location>
        <begin position="1"/>
        <end position="23"/>
    </location>
</feature>
<keyword evidence="2" id="KW-1133">Transmembrane helix</keyword>
<name>A0A428K308_9BACT</name>
<feature type="transmembrane region" description="Helical" evidence="2">
    <location>
        <begin position="380"/>
        <end position="399"/>
    </location>
</feature>
<dbReference type="OrthoDB" id="9796461at2"/>
<dbReference type="InterPro" id="IPR050879">
    <property type="entry name" value="Acyltransferase_3"/>
</dbReference>
<dbReference type="Proteomes" id="UP000270291">
    <property type="component" value="Unassembled WGS sequence"/>
</dbReference>
<evidence type="ECO:0000313" key="4">
    <source>
        <dbReference type="EMBL" id="RSK40808.1"/>
    </source>
</evidence>
<dbReference type="PANTHER" id="PTHR23028:SF131">
    <property type="entry name" value="BLR2367 PROTEIN"/>
    <property type="match status" value="1"/>
</dbReference>
<feature type="transmembrane region" description="Helical" evidence="2">
    <location>
        <begin position="44"/>
        <end position="63"/>
    </location>
</feature>
<feature type="transmembrane region" description="Helical" evidence="2">
    <location>
        <begin position="251"/>
        <end position="272"/>
    </location>
</feature>
<evidence type="ECO:0000256" key="2">
    <source>
        <dbReference type="SAM" id="Phobius"/>
    </source>
</evidence>
<organism evidence="4 5">
    <name type="scientific">Hymenobacter perfusus</name>
    <dbReference type="NCBI Taxonomy" id="1236770"/>
    <lineage>
        <taxon>Bacteria</taxon>
        <taxon>Pseudomonadati</taxon>
        <taxon>Bacteroidota</taxon>
        <taxon>Cytophagia</taxon>
        <taxon>Cytophagales</taxon>
        <taxon>Hymenobacteraceae</taxon>
        <taxon>Hymenobacter</taxon>
    </lineage>
</organism>
<feature type="transmembrane region" description="Helical" evidence="2">
    <location>
        <begin position="132"/>
        <end position="154"/>
    </location>
</feature>
<dbReference type="GO" id="GO:0016747">
    <property type="term" value="F:acyltransferase activity, transferring groups other than amino-acyl groups"/>
    <property type="evidence" value="ECO:0007669"/>
    <property type="project" value="InterPro"/>
</dbReference>
<accession>A0A428K308</accession>
<keyword evidence="2" id="KW-0812">Transmembrane</keyword>
<dbReference type="PANTHER" id="PTHR23028">
    <property type="entry name" value="ACETYLTRANSFERASE"/>
    <property type="match status" value="1"/>
</dbReference>
<evidence type="ECO:0000259" key="3">
    <source>
        <dbReference type="Pfam" id="PF01757"/>
    </source>
</evidence>
<feature type="compositionally biased region" description="Polar residues" evidence="1">
    <location>
        <begin position="10"/>
        <end position="23"/>
    </location>
</feature>
<feature type="transmembrane region" description="Helical" evidence="2">
    <location>
        <begin position="83"/>
        <end position="111"/>
    </location>
</feature>
<sequence length="410" mass="46277">MSNKLGPLQPINSSESGVNPSTQPVAEQAPLQHLTYQELDILHALRGFCAFYVVIFHAKFILWSGGRQYLQVHPRATWGALDYLAFGADMLSSAGYEMVIFFFVLSGFFIRYAQLRKHRKPVAFYINRIVRIYPPFLFASVLAAVGLWCVARGIPAAVAADNGRELNTTLAEAWRELSTLNLGGVVRTLGFLQVDKVYIGYNDVYWSLLPEAIFYLAVPLAFWRIWVYYGLSIAIHAVGLLWTQHGPLNPFIDYLLTFNFYFAVGAMFYDAVVRTPWLTWGRRVPAWLLLLLMGGLFGALLLLAVLKLKPISGLVATLLAVLSMTTLLAGKVSAQNPLMRGLHKLGVFSFSLYLYHFPLLLLCYGSLVYLTGETVFYARYYWLALPLVTLVAYALYWVTERASVNYFRKV</sequence>
<gene>
    <name evidence="4" type="ORF">EI293_17815</name>
</gene>
<evidence type="ECO:0000256" key="1">
    <source>
        <dbReference type="SAM" id="MobiDB-lite"/>
    </source>
</evidence>
<dbReference type="GO" id="GO:0000271">
    <property type="term" value="P:polysaccharide biosynthetic process"/>
    <property type="evidence" value="ECO:0007669"/>
    <property type="project" value="TreeGrafter"/>
</dbReference>
<reference evidence="4 5" key="1">
    <citation type="submission" date="2018-12" db="EMBL/GenBank/DDBJ databases">
        <authorList>
            <person name="Feng G."/>
            <person name="Zhu H."/>
        </authorList>
    </citation>
    <scope>NUCLEOTIDE SEQUENCE [LARGE SCALE GENOMIC DNA]</scope>
    <source>
        <strain evidence="4 5">LMG 26000</strain>
    </source>
</reference>
<protein>
    <submittedName>
        <fullName evidence="4">Acyltransferase</fullName>
    </submittedName>
</protein>
<feature type="transmembrane region" description="Helical" evidence="2">
    <location>
        <begin position="227"/>
        <end position="245"/>
    </location>
</feature>
<keyword evidence="4" id="KW-0012">Acyltransferase</keyword>
<keyword evidence="5" id="KW-1185">Reference proteome</keyword>
<feature type="transmembrane region" description="Helical" evidence="2">
    <location>
        <begin position="284"/>
        <end position="305"/>
    </location>
</feature>
<feature type="domain" description="Acyltransferase 3" evidence="3">
    <location>
        <begin position="42"/>
        <end position="397"/>
    </location>
</feature>
<dbReference type="Pfam" id="PF01757">
    <property type="entry name" value="Acyl_transf_3"/>
    <property type="match status" value="1"/>
</dbReference>